<organism evidence="2 3">
    <name type="scientific">Diversispora eburnea</name>
    <dbReference type="NCBI Taxonomy" id="1213867"/>
    <lineage>
        <taxon>Eukaryota</taxon>
        <taxon>Fungi</taxon>
        <taxon>Fungi incertae sedis</taxon>
        <taxon>Mucoromycota</taxon>
        <taxon>Glomeromycotina</taxon>
        <taxon>Glomeromycetes</taxon>
        <taxon>Diversisporales</taxon>
        <taxon>Diversisporaceae</taxon>
        <taxon>Diversispora</taxon>
    </lineage>
</organism>
<dbReference type="OrthoDB" id="2536450at2759"/>
<dbReference type="AlphaFoldDB" id="A0A9N9AFN7"/>
<dbReference type="PANTHER" id="PTHR34862:SF1">
    <property type="entry name" value="SPARK DOMAIN-CONTAINING PROTEIN"/>
    <property type="match status" value="1"/>
</dbReference>
<accession>A0A9N9AFN7</accession>
<keyword evidence="3" id="KW-1185">Reference proteome</keyword>
<dbReference type="PANTHER" id="PTHR34862">
    <property type="entry name" value="SPARK DOMAIN-CONTAINING PROTEIN"/>
    <property type="match status" value="1"/>
</dbReference>
<dbReference type="InterPro" id="IPR056146">
    <property type="entry name" value="DUF7729"/>
</dbReference>
<reference evidence="2" key="1">
    <citation type="submission" date="2021-06" db="EMBL/GenBank/DDBJ databases">
        <authorList>
            <person name="Kallberg Y."/>
            <person name="Tangrot J."/>
            <person name="Rosling A."/>
        </authorList>
    </citation>
    <scope>NUCLEOTIDE SEQUENCE</scope>
    <source>
        <strain evidence="2">AZ414A</strain>
    </source>
</reference>
<gene>
    <name evidence="2" type="ORF">DEBURN_LOCUS6026</name>
</gene>
<comment type="caution">
    <text evidence="2">The sequence shown here is derived from an EMBL/GenBank/DDBJ whole genome shotgun (WGS) entry which is preliminary data.</text>
</comment>
<feature type="domain" description="DUF7729" evidence="1">
    <location>
        <begin position="42"/>
        <end position="204"/>
    </location>
</feature>
<name>A0A9N9AFN7_9GLOM</name>
<evidence type="ECO:0000259" key="1">
    <source>
        <dbReference type="Pfam" id="PF24855"/>
    </source>
</evidence>
<sequence length="266" mass="30042">MKMKYNQINLFVALTLSITTTQTFILLAISADPDNTQPDYSASCSEALYKLYYADFELNNCFPILNVSEALQSNNTDPEFYRPTLDNLCKYTKCTEKVITERRKTFQSACQEDIQKKKSNIISIENLLLLYSPSYDSSCFKNSTNGYCLLELWYSEIKYNTTRSSPGFNPQDGITPMTSLPKDSLCTDCNRKITNAFIKYLNENPEIDANLTAWDPQELNKTLTSKCDDTFIDKQTTTSTPSSTGSNIDDLANPLFRGVSEKGCTV</sequence>
<proteinExistence type="predicted"/>
<evidence type="ECO:0000313" key="3">
    <source>
        <dbReference type="Proteomes" id="UP000789706"/>
    </source>
</evidence>
<dbReference type="Proteomes" id="UP000789706">
    <property type="component" value="Unassembled WGS sequence"/>
</dbReference>
<dbReference type="Pfam" id="PF24855">
    <property type="entry name" value="DUF7729"/>
    <property type="match status" value="1"/>
</dbReference>
<evidence type="ECO:0000313" key="2">
    <source>
        <dbReference type="EMBL" id="CAG8528599.1"/>
    </source>
</evidence>
<protein>
    <submittedName>
        <fullName evidence="2">6367_t:CDS:1</fullName>
    </submittedName>
</protein>
<dbReference type="EMBL" id="CAJVPK010000581">
    <property type="protein sequence ID" value="CAG8528599.1"/>
    <property type="molecule type" value="Genomic_DNA"/>
</dbReference>